<evidence type="ECO:0000259" key="2">
    <source>
        <dbReference type="PROSITE" id="PS50157"/>
    </source>
</evidence>
<evidence type="ECO:0000313" key="3">
    <source>
        <dbReference type="Ensembl" id="ENSCPBP00000039152.1"/>
    </source>
</evidence>
<keyword evidence="1" id="KW-0479">Metal-binding</keyword>
<proteinExistence type="predicted"/>
<dbReference type="PROSITE" id="PS50157">
    <property type="entry name" value="ZINC_FINGER_C2H2_2"/>
    <property type="match status" value="1"/>
</dbReference>
<protein>
    <recommendedName>
        <fullName evidence="2">C2H2-type domain-containing protein</fullName>
    </recommendedName>
</protein>
<dbReference type="OMA" id="PRGFICP"/>
<reference evidence="3" key="1">
    <citation type="submission" date="2025-08" db="UniProtKB">
        <authorList>
            <consortium name="Ensembl"/>
        </authorList>
    </citation>
    <scope>IDENTIFICATION</scope>
</reference>
<reference evidence="3" key="2">
    <citation type="submission" date="2025-09" db="UniProtKB">
        <authorList>
            <consortium name="Ensembl"/>
        </authorList>
    </citation>
    <scope>IDENTIFICATION</scope>
</reference>
<dbReference type="InterPro" id="IPR013087">
    <property type="entry name" value="Znf_C2H2_type"/>
</dbReference>
<keyword evidence="1" id="KW-0863">Zinc-finger</keyword>
<evidence type="ECO:0000313" key="4">
    <source>
        <dbReference type="Proteomes" id="UP000694380"/>
    </source>
</evidence>
<accession>A0A8C3IWR3</accession>
<dbReference type="Ensembl" id="ENSCPBT00000045886.1">
    <property type="protein sequence ID" value="ENSCPBP00000039152.1"/>
    <property type="gene ID" value="ENSCPBG00000026977.1"/>
</dbReference>
<name>A0A8C3IWR3_CHRPI</name>
<dbReference type="Proteomes" id="UP000694380">
    <property type="component" value="Unplaced"/>
</dbReference>
<keyword evidence="1" id="KW-0862">Zinc</keyword>
<evidence type="ECO:0000256" key="1">
    <source>
        <dbReference type="PROSITE-ProRule" id="PRU00042"/>
    </source>
</evidence>
<dbReference type="GO" id="GO:0008270">
    <property type="term" value="F:zinc ion binding"/>
    <property type="evidence" value="ECO:0007669"/>
    <property type="project" value="UniProtKB-KW"/>
</dbReference>
<organism evidence="3 4">
    <name type="scientific">Chrysemys picta bellii</name>
    <name type="common">Western painted turtle</name>
    <name type="synonym">Emys bellii</name>
    <dbReference type="NCBI Taxonomy" id="8478"/>
    <lineage>
        <taxon>Eukaryota</taxon>
        <taxon>Metazoa</taxon>
        <taxon>Chordata</taxon>
        <taxon>Craniata</taxon>
        <taxon>Vertebrata</taxon>
        <taxon>Euteleostomi</taxon>
        <taxon>Archelosauria</taxon>
        <taxon>Testudinata</taxon>
        <taxon>Testudines</taxon>
        <taxon>Cryptodira</taxon>
        <taxon>Durocryptodira</taxon>
        <taxon>Testudinoidea</taxon>
        <taxon>Emydidae</taxon>
        <taxon>Chrysemys</taxon>
    </lineage>
</organism>
<dbReference type="PROSITE" id="PS00028">
    <property type="entry name" value="ZINC_FINGER_C2H2_1"/>
    <property type="match status" value="1"/>
</dbReference>
<dbReference type="AlphaFoldDB" id="A0A8C3IWR3"/>
<feature type="domain" description="C2H2-type" evidence="2">
    <location>
        <begin position="14"/>
        <end position="42"/>
    </location>
</feature>
<keyword evidence="4" id="KW-1185">Reference proteome</keyword>
<sequence length="61" mass="6768">MSSLEDGLTVSQGFICPLCMKMCVSATGLSEHYQNEHIGTETRRQEHHDLPAVTVGLVYFV</sequence>